<dbReference type="RefSeq" id="WP_130459614.1">
    <property type="nucleotide sequence ID" value="NZ_SHKM01000002.1"/>
</dbReference>
<dbReference type="InterPro" id="IPR025534">
    <property type="entry name" value="DUF4420"/>
</dbReference>
<evidence type="ECO:0000313" key="2">
    <source>
        <dbReference type="Proteomes" id="UP000292136"/>
    </source>
</evidence>
<dbReference type="Proteomes" id="UP000292136">
    <property type="component" value="Unassembled WGS sequence"/>
</dbReference>
<gene>
    <name evidence="1" type="ORF">EV678_2293</name>
</gene>
<reference evidence="1 2" key="1">
    <citation type="submission" date="2019-02" db="EMBL/GenBank/DDBJ databases">
        <title>Genomic Encyclopedia of Type Strains, Phase IV (KMG-IV): sequencing the most valuable type-strain genomes for metagenomic binning, comparative biology and taxonomic classification.</title>
        <authorList>
            <person name="Goeker M."/>
        </authorList>
    </citation>
    <scope>NUCLEOTIDE SEQUENCE [LARGE SCALE GENOMIC DNA]</scope>
    <source>
        <strain evidence="1 2">DSM 21223</strain>
    </source>
</reference>
<comment type="caution">
    <text evidence="1">The sequence shown here is derived from an EMBL/GenBank/DDBJ whole genome shotgun (WGS) entry which is preliminary data.</text>
</comment>
<protein>
    <submittedName>
        <fullName evidence="1">PD-(D/E)XK family protein DUF4420</fullName>
    </submittedName>
</protein>
<name>A0ABY0ISS8_9RHOO</name>
<keyword evidence="2" id="KW-1185">Reference proteome</keyword>
<dbReference type="EMBL" id="SHKM01000002">
    <property type="protein sequence ID" value="RZT76417.1"/>
    <property type="molecule type" value="Genomic_DNA"/>
</dbReference>
<accession>A0ABY0ISS8</accession>
<proteinExistence type="predicted"/>
<dbReference type="Pfam" id="PF14390">
    <property type="entry name" value="DUF4420"/>
    <property type="match status" value="1"/>
</dbReference>
<sequence>MNLYSKFEGLARASSPVEFAAVLVSGRRNDFLAKNADGSPIFLLSDSSAAKYTPGTILKHLSVQFHATCRVQSVEGIVDGQFAIVACNPSAPELYELFIRCVGAAVQQLPDKAATQDIEVCVRSLLNLFRAMSAPGGREIAGLWAELFVIVQADDVPAAVRAWHADVFERYDFSSPDGVLEVKATQGATRAHEFALEQLESPNGRGLIVSVLLQPLTNGIGVMDLAARIDEALHGDTELRQRLWANITAALGSDFSEKLDRRFDFSFAERNVAIFNMPDIPAPDRPKDARITNVRFRVDLTNVVSSVAKPALRTLRHSW</sequence>
<organism evidence="1 2">
    <name type="scientific">Azospira oryzae</name>
    <dbReference type="NCBI Taxonomy" id="146939"/>
    <lineage>
        <taxon>Bacteria</taxon>
        <taxon>Pseudomonadati</taxon>
        <taxon>Pseudomonadota</taxon>
        <taxon>Betaproteobacteria</taxon>
        <taxon>Rhodocyclales</taxon>
        <taxon>Rhodocyclaceae</taxon>
        <taxon>Azospira</taxon>
    </lineage>
</organism>
<evidence type="ECO:0000313" key="1">
    <source>
        <dbReference type="EMBL" id="RZT76417.1"/>
    </source>
</evidence>